<dbReference type="PANTHER" id="PTHR47967:SF66">
    <property type="entry name" value="ASPARTIC PROTEINASE CDR1-RELATED"/>
    <property type="match status" value="1"/>
</dbReference>
<dbReference type="GO" id="GO:0008233">
    <property type="term" value="F:peptidase activity"/>
    <property type="evidence" value="ECO:0007669"/>
    <property type="project" value="UniProtKB-KW"/>
</dbReference>
<accession>A0A7N2LGC1</accession>
<dbReference type="InterPro" id="IPR051708">
    <property type="entry name" value="Plant_Aspart_Prot_A1"/>
</dbReference>
<dbReference type="Pfam" id="PF14543">
    <property type="entry name" value="TAXi_N"/>
    <property type="match status" value="1"/>
</dbReference>
<dbReference type="AlphaFoldDB" id="A0A7N2LGC1"/>
<keyword evidence="3" id="KW-0378">Hydrolase</keyword>
<evidence type="ECO:0000256" key="2">
    <source>
        <dbReference type="ARBA" id="ARBA00022670"/>
    </source>
</evidence>
<dbReference type="Proteomes" id="UP000594261">
    <property type="component" value="Chromosome 4"/>
</dbReference>
<feature type="domain" description="Peptidase A1" evidence="5">
    <location>
        <begin position="82"/>
        <end position="284"/>
    </location>
</feature>
<dbReference type="PANTHER" id="PTHR47967">
    <property type="entry name" value="OS07G0603500 PROTEIN-RELATED"/>
    <property type="match status" value="1"/>
</dbReference>
<protein>
    <recommendedName>
        <fullName evidence="5">Peptidase A1 domain-containing protein</fullName>
    </recommendedName>
</protein>
<comment type="similarity">
    <text evidence="1">Belongs to the peptidase A1 family.</text>
</comment>
<dbReference type="GO" id="GO:0005576">
    <property type="term" value="C:extracellular region"/>
    <property type="evidence" value="ECO:0007669"/>
    <property type="project" value="TreeGrafter"/>
</dbReference>
<dbReference type="InterPro" id="IPR032861">
    <property type="entry name" value="TAXi_N"/>
</dbReference>
<evidence type="ECO:0000256" key="3">
    <source>
        <dbReference type="ARBA" id="ARBA00022801"/>
    </source>
</evidence>
<feature type="signal peptide" evidence="4">
    <location>
        <begin position="1"/>
        <end position="17"/>
    </location>
</feature>
<dbReference type="GO" id="GO:0006508">
    <property type="term" value="P:proteolysis"/>
    <property type="evidence" value="ECO:0007669"/>
    <property type="project" value="UniProtKB-KW"/>
</dbReference>
<keyword evidence="4" id="KW-0732">Signal</keyword>
<dbReference type="EMBL" id="LRBV02000004">
    <property type="status" value="NOT_ANNOTATED_CDS"/>
    <property type="molecule type" value="Genomic_DNA"/>
</dbReference>
<dbReference type="InParanoid" id="A0A7N2LGC1"/>
<dbReference type="Gene3D" id="2.40.70.10">
    <property type="entry name" value="Acid Proteases"/>
    <property type="match status" value="1"/>
</dbReference>
<proteinExistence type="inferred from homology"/>
<evidence type="ECO:0000256" key="1">
    <source>
        <dbReference type="ARBA" id="ARBA00007447"/>
    </source>
</evidence>
<dbReference type="InterPro" id="IPR033121">
    <property type="entry name" value="PEPTIDASE_A1"/>
</dbReference>
<dbReference type="EnsemblPlants" id="QL04p033449:mrna">
    <property type="protein sequence ID" value="QL04p033449:mrna"/>
    <property type="gene ID" value="QL04p033449"/>
</dbReference>
<dbReference type="SUPFAM" id="SSF50630">
    <property type="entry name" value="Acid proteases"/>
    <property type="match status" value="1"/>
</dbReference>
<sequence length="284" mass="30347">MASHSHSLLSFAALATSFSIVMPCSFSDLIETHDGSFSVVLIHHSTSFPRVVRRWKSHRKMKDGANRGHRAQSDVISNRVKCLMKYPVGTPLVPIVGIANMGSDLIWLQCKPCTECSNQTAPLFDPEMSTTYKSVSCTSSQCESLAKISCSNDGTSCQYSISCGDGSSFLKGDPSMDTLTLGSTTNHPMPLPIRWCGHDNIGNFDDKGSDIVGIGGGVVSLVSQLSSSIGGKFSYCLVPLTSRDKNSSKLNFGSDAVVSGHGTVSTPLVPKILDTYLLTLDVTP</sequence>
<dbReference type="Gramene" id="QL04p033449:mrna">
    <property type="protein sequence ID" value="QL04p033449:mrna"/>
    <property type="gene ID" value="QL04p033449"/>
</dbReference>
<evidence type="ECO:0000256" key="4">
    <source>
        <dbReference type="SAM" id="SignalP"/>
    </source>
</evidence>
<keyword evidence="7" id="KW-1185">Reference proteome</keyword>
<dbReference type="PROSITE" id="PS51767">
    <property type="entry name" value="PEPTIDASE_A1"/>
    <property type="match status" value="1"/>
</dbReference>
<reference evidence="6 7" key="1">
    <citation type="journal article" date="2016" name="G3 (Bethesda)">
        <title>First Draft Assembly and Annotation of the Genome of a California Endemic Oak Quercus lobata Nee (Fagaceae).</title>
        <authorList>
            <person name="Sork V.L."/>
            <person name="Fitz-Gibbon S.T."/>
            <person name="Puiu D."/>
            <person name="Crepeau M."/>
            <person name="Gugger P.F."/>
            <person name="Sherman R."/>
            <person name="Stevens K."/>
            <person name="Langley C.H."/>
            <person name="Pellegrini M."/>
            <person name="Salzberg S.L."/>
        </authorList>
    </citation>
    <scope>NUCLEOTIDE SEQUENCE [LARGE SCALE GENOMIC DNA]</scope>
    <source>
        <strain evidence="6 7">cv. SW786</strain>
    </source>
</reference>
<feature type="chain" id="PRO_5029764337" description="Peptidase A1 domain-containing protein" evidence="4">
    <location>
        <begin position="18"/>
        <end position="284"/>
    </location>
</feature>
<keyword evidence="2" id="KW-0645">Protease</keyword>
<organism evidence="6 7">
    <name type="scientific">Quercus lobata</name>
    <name type="common">Valley oak</name>
    <dbReference type="NCBI Taxonomy" id="97700"/>
    <lineage>
        <taxon>Eukaryota</taxon>
        <taxon>Viridiplantae</taxon>
        <taxon>Streptophyta</taxon>
        <taxon>Embryophyta</taxon>
        <taxon>Tracheophyta</taxon>
        <taxon>Spermatophyta</taxon>
        <taxon>Magnoliopsida</taxon>
        <taxon>eudicotyledons</taxon>
        <taxon>Gunneridae</taxon>
        <taxon>Pentapetalae</taxon>
        <taxon>rosids</taxon>
        <taxon>fabids</taxon>
        <taxon>Fagales</taxon>
        <taxon>Fagaceae</taxon>
        <taxon>Quercus</taxon>
    </lineage>
</organism>
<reference evidence="6" key="2">
    <citation type="submission" date="2021-01" db="UniProtKB">
        <authorList>
            <consortium name="EnsemblPlants"/>
        </authorList>
    </citation>
    <scope>IDENTIFICATION</scope>
</reference>
<evidence type="ECO:0000313" key="7">
    <source>
        <dbReference type="Proteomes" id="UP000594261"/>
    </source>
</evidence>
<dbReference type="InterPro" id="IPR021109">
    <property type="entry name" value="Peptidase_aspartic_dom_sf"/>
</dbReference>
<name>A0A7N2LGC1_QUELO</name>
<evidence type="ECO:0000313" key="6">
    <source>
        <dbReference type="EnsemblPlants" id="QL04p033449:mrna"/>
    </source>
</evidence>
<evidence type="ECO:0000259" key="5">
    <source>
        <dbReference type="PROSITE" id="PS51767"/>
    </source>
</evidence>